<sequence length="82" mass="8411">MAVGRRRLPRTEATRRPTDSMPSRWSTARWRHRAGSQSPGSGSGRPSPGIGPGRPSPGSGTSSSSAPGRGPTRCGPAGWSSG</sequence>
<accession>A0A1R4IDR2</accession>
<gene>
    <name evidence="2" type="ORF">FM125_01735</name>
</gene>
<name>A0A1R4IDR2_9MICC</name>
<feature type="compositionally biased region" description="Low complexity" evidence="1">
    <location>
        <begin position="56"/>
        <end position="71"/>
    </location>
</feature>
<feature type="compositionally biased region" description="Basic and acidic residues" evidence="1">
    <location>
        <begin position="9"/>
        <end position="18"/>
    </location>
</feature>
<dbReference type="Proteomes" id="UP000196230">
    <property type="component" value="Unassembled WGS sequence"/>
</dbReference>
<proteinExistence type="predicted"/>
<evidence type="ECO:0000256" key="1">
    <source>
        <dbReference type="SAM" id="MobiDB-lite"/>
    </source>
</evidence>
<evidence type="ECO:0000313" key="3">
    <source>
        <dbReference type="Proteomes" id="UP000196230"/>
    </source>
</evidence>
<protein>
    <submittedName>
        <fullName evidence="2">Uncharacterized protein</fullName>
    </submittedName>
</protein>
<feature type="compositionally biased region" description="Low complexity" evidence="1">
    <location>
        <begin position="35"/>
        <end position="48"/>
    </location>
</feature>
<dbReference type="AlphaFoldDB" id="A0A1R4IDR2"/>
<dbReference type="EMBL" id="FUKP01000012">
    <property type="protein sequence ID" value="SJN18001.1"/>
    <property type="molecule type" value="Genomic_DNA"/>
</dbReference>
<evidence type="ECO:0000313" key="2">
    <source>
        <dbReference type="EMBL" id="SJN18001.1"/>
    </source>
</evidence>
<reference evidence="2 3" key="1">
    <citation type="submission" date="2017-02" db="EMBL/GenBank/DDBJ databases">
        <authorList>
            <person name="Peterson S.W."/>
        </authorList>
    </citation>
    <scope>NUCLEOTIDE SEQUENCE [LARGE SCALE GENOMIC DNA]</scope>
    <source>
        <strain evidence="2 3">2B3F</strain>
    </source>
</reference>
<organism evidence="2 3">
    <name type="scientific">Micrococcus lylae</name>
    <dbReference type="NCBI Taxonomy" id="1273"/>
    <lineage>
        <taxon>Bacteria</taxon>
        <taxon>Bacillati</taxon>
        <taxon>Actinomycetota</taxon>
        <taxon>Actinomycetes</taxon>
        <taxon>Micrococcales</taxon>
        <taxon>Micrococcaceae</taxon>
        <taxon>Micrococcus</taxon>
    </lineage>
</organism>
<feature type="region of interest" description="Disordered" evidence="1">
    <location>
        <begin position="1"/>
        <end position="82"/>
    </location>
</feature>